<dbReference type="PANTHER" id="PTHR42997:SF1">
    <property type="entry name" value="AP-4-A PHOSPHORYLASE"/>
    <property type="match status" value="1"/>
</dbReference>
<dbReference type="InterPro" id="IPR011146">
    <property type="entry name" value="HIT-like"/>
</dbReference>
<dbReference type="AlphaFoldDB" id="A0ABD5SNI9"/>
<evidence type="ECO:0000313" key="5">
    <source>
        <dbReference type="Proteomes" id="UP001596383"/>
    </source>
</evidence>
<accession>A0ABD5SNI9</accession>
<organism evidence="4 5">
    <name type="scientific">Natrinema soli</name>
    <dbReference type="NCBI Taxonomy" id="1930624"/>
    <lineage>
        <taxon>Archaea</taxon>
        <taxon>Methanobacteriati</taxon>
        <taxon>Methanobacteriota</taxon>
        <taxon>Stenosarchaea group</taxon>
        <taxon>Halobacteria</taxon>
        <taxon>Halobacteriales</taxon>
        <taxon>Natrialbaceae</taxon>
        <taxon>Natrinema</taxon>
    </lineage>
</organism>
<dbReference type="InterPro" id="IPR039383">
    <property type="entry name" value="FHIT"/>
</dbReference>
<dbReference type="GO" id="GO:0008168">
    <property type="term" value="F:methyltransferase activity"/>
    <property type="evidence" value="ECO:0007669"/>
    <property type="project" value="UniProtKB-KW"/>
</dbReference>
<dbReference type="RefSeq" id="WP_273739537.1">
    <property type="nucleotide sequence ID" value="NZ_JAQIVI010000271.1"/>
</dbReference>
<sequence>MDSLFAPWRMQWVNRERPDDEDDSGCPFCALVEQGDDRASNIVARSEYTFVLLNNMPYNPGHVMVLPYAHTGEFHTLDGRVLVDCMKTTQLVVTALNESLSPGGFNVGFNIGAAGGASITDHLHLHIIPRWESDTSFLPLTANTAVVEEAVDETYERLSDALLETAQVSAAEGNDSVRIDHG</sequence>
<dbReference type="Pfam" id="PF01230">
    <property type="entry name" value="HIT"/>
    <property type="match status" value="1"/>
</dbReference>
<keyword evidence="1" id="KW-0547">Nucleotide-binding</keyword>
<dbReference type="SUPFAM" id="SSF54197">
    <property type="entry name" value="HIT-like"/>
    <property type="match status" value="1"/>
</dbReference>
<evidence type="ECO:0000256" key="1">
    <source>
        <dbReference type="ARBA" id="ARBA00022741"/>
    </source>
</evidence>
<dbReference type="EC" id="2.1.1.-" evidence="4"/>
<dbReference type="GO" id="GO:0000166">
    <property type="term" value="F:nucleotide binding"/>
    <property type="evidence" value="ECO:0007669"/>
    <property type="project" value="UniProtKB-KW"/>
</dbReference>
<dbReference type="EMBL" id="JBHSWV010000271">
    <property type="protein sequence ID" value="MFC6766583.1"/>
    <property type="molecule type" value="Genomic_DNA"/>
</dbReference>
<dbReference type="Proteomes" id="UP001596383">
    <property type="component" value="Unassembled WGS sequence"/>
</dbReference>
<keyword evidence="4" id="KW-0808">Transferase</keyword>
<dbReference type="Gene3D" id="3.30.428.10">
    <property type="entry name" value="HIT-like"/>
    <property type="match status" value="1"/>
</dbReference>
<dbReference type="PROSITE" id="PS51084">
    <property type="entry name" value="HIT_2"/>
    <property type="match status" value="1"/>
</dbReference>
<dbReference type="PANTHER" id="PTHR42997">
    <property type="entry name" value="HIT FAMILY HYDROLASE"/>
    <property type="match status" value="1"/>
</dbReference>
<feature type="domain" description="HIT" evidence="3">
    <location>
        <begin position="27"/>
        <end position="137"/>
    </location>
</feature>
<proteinExistence type="predicted"/>
<feature type="short sequence motif" description="Histidine triad motif" evidence="2">
    <location>
        <begin position="122"/>
        <end position="126"/>
    </location>
</feature>
<name>A0ABD5SNI9_9EURY</name>
<dbReference type="CDD" id="cd01275">
    <property type="entry name" value="FHIT"/>
    <property type="match status" value="1"/>
</dbReference>
<dbReference type="InterPro" id="IPR036265">
    <property type="entry name" value="HIT-like_sf"/>
</dbReference>
<gene>
    <name evidence="4" type="ORF">ACFQE6_16775</name>
</gene>
<dbReference type="GO" id="GO:0032259">
    <property type="term" value="P:methylation"/>
    <property type="evidence" value="ECO:0007669"/>
    <property type="project" value="UniProtKB-KW"/>
</dbReference>
<keyword evidence="4" id="KW-0489">Methyltransferase</keyword>
<keyword evidence="5" id="KW-1185">Reference proteome</keyword>
<comment type="caution">
    <text evidence="4">The sequence shown here is derived from an EMBL/GenBank/DDBJ whole genome shotgun (WGS) entry which is preliminary data.</text>
</comment>
<reference evidence="4 5" key="1">
    <citation type="journal article" date="2019" name="Int. J. Syst. Evol. Microbiol.">
        <title>The Global Catalogue of Microorganisms (GCM) 10K type strain sequencing project: providing services to taxonomists for standard genome sequencing and annotation.</title>
        <authorList>
            <consortium name="The Broad Institute Genomics Platform"/>
            <consortium name="The Broad Institute Genome Sequencing Center for Infectious Disease"/>
            <person name="Wu L."/>
            <person name="Ma J."/>
        </authorList>
    </citation>
    <scope>NUCLEOTIDE SEQUENCE [LARGE SCALE GENOMIC DNA]</scope>
    <source>
        <strain evidence="4 5">LMG 29247</strain>
    </source>
</reference>
<protein>
    <submittedName>
        <fullName evidence="4">HIT family protein</fullName>
        <ecNumber evidence="4">2.1.1.-</ecNumber>
    </submittedName>
</protein>
<evidence type="ECO:0000313" key="4">
    <source>
        <dbReference type="EMBL" id="MFC6766583.1"/>
    </source>
</evidence>
<evidence type="ECO:0000259" key="3">
    <source>
        <dbReference type="PROSITE" id="PS51084"/>
    </source>
</evidence>
<evidence type="ECO:0000256" key="2">
    <source>
        <dbReference type="PROSITE-ProRule" id="PRU00464"/>
    </source>
</evidence>
<dbReference type="InterPro" id="IPR052908">
    <property type="entry name" value="AP-4-A_phosphorylase"/>
</dbReference>